<comment type="caution">
    <text evidence="3">The sequence shown here is derived from an EMBL/GenBank/DDBJ whole genome shotgun (WGS) entry which is preliminary data.</text>
</comment>
<feature type="compositionally biased region" description="Basic and acidic residues" evidence="1">
    <location>
        <begin position="1"/>
        <end position="18"/>
    </location>
</feature>
<dbReference type="EMBL" id="WTVM01000012">
    <property type="protein sequence ID" value="NMG02011.1"/>
    <property type="molecule type" value="Genomic_DNA"/>
</dbReference>
<evidence type="ECO:0000313" key="4">
    <source>
        <dbReference type="Proteomes" id="UP000599523"/>
    </source>
</evidence>
<accession>A0A972FGP7</accession>
<dbReference type="RefSeq" id="WP_168986801.1">
    <property type="nucleotide sequence ID" value="NZ_CAWPHM010000033.1"/>
</dbReference>
<name>A0A972FGP7_9RHOO</name>
<evidence type="ECO:0000313" key="3">
    <source>
        <dbReference type="EMBL" id="NMG02011.1"/>
    </source>
</evidence>
<keyword evidence="2" id="KW-1133">Transmembrane helix</keyword>
<gene>
    <name evidence="3" type="ORF">GPA21_03370</name>
</gene>
<organism evidence="3 4">
    <name type="scientific">Azoarcus taiwanensis</name>
    <dbReference type="NCBI Taxonomy" id="666964"/>
    <lineage>
        <taxon>Bacteria</taxon>
        <taxon>Pseudomonadati</taxon>
        <taxon>Pseudomonadota</taxon>
        <taxon>Betaproteobacteria</taxon>
        <taxon>Rhodocyclales</taxon>
        <taxon>Zoogloeaceae</taxon>
        <taxon>Azoarcus</taxon>
    </lineage>
</organism>
<dbReference type="AlphaFoldDB" id="A0A972FGP7"/>
<keyword evidence="4" id="KW-1185">Reference proteome</keyword>
<protein>
    <submittedName>
        <fullName evidence="3">Uncharacterized protein</fullName>
    </submittedName>
</protein>
<keyword evidence="2" id="KW-0472">Membrane</keyword>
<feature type="transmembrane region" description="Helical" evidence="2">
    <location>
        <begin position="39"/>
        <end position="60"/>
    </location>
</feature>
<evidence type="ECO:0000256" key="2">
    <source>
        <dbReference type="SAM" id="Phobius"/>
    </source>
</evidence>
<feature type="region of interest" description="Disordered" evidence="1">
    <location>
        <begin position="1"/>
        <end position="24"/>
    </location>
</feature>
<sequence>MNHSVSHEHPADEQAAGHRHEHTHPRHGVIGFTLMSSGVLPRLAVAAVAAAILWACIAWAL</sequence>
<dbReference type="Proteomes" id="UP000599523">
    <property type="component" value="Unassembled WGS sequence"/>
</dbReference>
<proteinExistence type="predicted"/>
<keyword evidence="2" id="KW-0812">Transmembrane</keyword>
<reference evidence="3" key="1">
    <citation type="submission" date="2019-12" db="EMBL/GenBank/DDBJ databases">
        <title>Comparative genomics gives insights into the taxonomy of the Azoarcus-Aromatoleum group and reveals separate origins of nif in the plant-associated Azoarcus and non-plant-associated Aromatoleum sub-groups.</title>
        <authorList>
            <person name="Lafos M."/>
            <person name="Maluk M."/>
            <person name="Batista M."/>
            <person name="Junghare M."/>
            <person name="Carmona M."/>
            <person name="Faoro H."/>
            <person name="Cruz L.M."/>
            <person name="Battistoni F."/>
            <person name="De Souza E."/>
            <person name="Pedrosa F."/>
            <person name="Chen W.-M."/>
            <person name="Poole P.S."/>
            <person name="Dixon R.A."/>
            <person name="James E.K."/>
        </authorList>
    </citation>
    <scope>NUCLEOTIDE SEQUENCE</scope>
    <source>
        <strain evidence="3">NSC3</strain>
    </source>
</reference>
<evidence type="ECO:0000256" key="1">
    <source>
        <dbReference type="SAM" id="MobiDB-lite"/>
    </source>
</evidence>